<sequence length="80" mass="9035">MKLGLDELHLGRADLGRLGRAHVVEPVRSSGGERRRSVSDKRLESPHEILAGPGMVYSRGHQIQESTQHNFFSFLEKKIE</sequence>
<proteinExistence type="predicted"/>
<organism evidence="1">
    <name type="scientific">Arundo donax</name>
    <name type="common">Giant reed</name>
    <name type="synonym">Donax arundinaceus</name>
    <dbReference type="NCBI Taxonomy" id="35708"/>
    <lineage>
        <taxon>Eukaryota</taxon>
        <taxon>Viridiplantae</taxon>
        <taxon>Streptophyta</taxon>
        <taxon>Embryophyta</taxon>
        <taxon>Tracheophyta</taxon>
        <taxon>Spermatophyta</taxon>
        <taxon>Magnoliopsida</taxon>
        <taxon>Liliopsida</taxon>
        <taxon>Poales</taxon>
        <taxon>Poaceae</taxon>
        <taxon>PACMAD clade</taxon>
        <taxon>Arundinoideae</taxon>
        <taxon>Arundineae</taxon>
        <taxon>Arundo</taxon>
    </lineage>
</organism>
<accession>A0A0A9DBN3</accession>
<reference evidence="1" key="1">
    <citation type="submission" date="2014-09" db="EMBL/GenBank/DDBJ databases">
        <authorList>
            <person name="Magalhaes I.L.F."/>
            <person name="Oliveira U."/>
            <person name="Santos F.R."/>
            <person name="Vidigal T.H.D.A."/>
            <person name="Brescovit A.D."/>
            <person name="Santos A.J."/>
        </authorList>
    </citation>
    <scope>NUCLEOTIDE SEQUENCE</scope>
    <source>
        <tissue evidence="1">Shoot tissue taken approximately 20 cm above the soil surface</tissue>
    </source>
</reference>
<protein>
    <submittedName>
        <fullName evidence="1">Uncharacterized protein</fullName>
    </submittedName>
</protein>
<evidence type="ECO:0000313" key="1">
    <source>
        <dbReference type="EMBL" id="JAD83065.1"/>
    </source>
</evidence>
<dbReference type="EMBL" id="GBRH01214830">
    <property type="protein sequence ID" value="JAD83065.1"/>
    <property type="molecule type" value="Transcribed_RNA"/>
</dbReference>
<dbReference type="AlphaFoldDB" id="A0A0A9DBN3"/>
<name>A0A0A9DBN3_ARUDO</name>
<reference evidence="1" key="2">
    <citation type="journal article" date="2015" name="Data Brief">
        <title>Shoot transcriptome of the giant reed, Arundo donax.</title>
        <authorList>
            <person name="Barrero R.A."/>
            <person name="Guerrero F.D."/>
            <person name="Moolhuijzen P."/>
            <person name="Goolsby J.A."/>
            <person name="Tidwell J."/>
            <person name="Bellgard S.E."/>
            <person name="Bellgard M.I."/>
        </authorList>
    </citation>
    <scope>NUCLEOTIDE SEQUENCE</scope>
    <source>
        <tissue evidence="1">Shoot tissue taken approximately 20 cm above the soil surface</tissue>
    </source>
</reference>